<dbReference type="PROSITE" id="PS50966">
    <property type="entry name" value="ZF_SWIM"/>
    <property type="match status" value="1"/>
</dbReference>
<gene>
    <name evidence="4" type="ORF">EGH25_11025</name>
</gene>
<sequence>MTTKETSEKNVSEAEPRTVRALEEYLTVLPEHGRVKGADDLVLVVSASPEEYVVDLRSGACECPDASYNLEGDELCKHARCARFALGRDAVPAEALEAADVKPNFGVRQSEIDEQTELRSVYAFVDTDEIHVATPDGGVIEATDDVRESEDSRANENAPRSRDGVVEAGDDSRVLTETNGDACGDCAELPDKLPCFECYMREINFEM</sequence>
<name>A0A9Q4C4V9_9EURY</name>
<protein>
    <recommendedName>
        <fullName evidence="3">SWIM-type domain-containing protein</fullName>
    </recommendedName>
</protein>
<feature type="domain" description="SWIM-type" evidence="3">
    <location>
        <begin position="52"/>
        <end position="87"/>
    </location>
</feature>
<keyword evidence="5" id="KW-1185">Reference proteome</keyword>
<feature type="region of interest" description="Disordered" evidence="2">
    <location>
        <begin position="145"/>
        <end position="167"/>
    </location>
</feature>
<dbReference type="Proteomes" id="UP001149411">
    <property type="component" value="Unassembled WGS sequence"/>
</dbReference>
<accession>A0A9Q4C4V9</accession>
<keyword evidence="1" id="KW-0863">Zinc-finger</keyword>
<dbReference type="RefSeq" id="WP_266088538.1">
    <property type="nucleotide sequence ID" value="NZ_RKLV01000013.1"/>
</dbReference>
<evidence type="ECO:0000259" key="3">
    <source>
        <dbReference type="PROSITE" id="PS50966"/>
    </source>
</evidence>
<dbReference type="EMBL" id="RKLV01000013">
    <property type="protein sequence ID" value="MCX2819882.1"/>
    <property type="molecule type" value="Genomic_DNA"/>
</dbReference>
<evidence type="ECO:0000313" key="4">
    <source>
        <dbReference type="EMBL" id="MCX2819882.1"/>
    </source>
</evidence>
<evidence type="ECO:0000256" key="1">
    <source>
        <dbReference type="PROSITE-ProRule" id="PRU00325"/>
    </source>
</evidence>
<dbReference type="GO" id="GO:0008270">
    <property type="term" value="F:zinc ion binding"/>
    <property type="evidence" value="ECO:0007669"/>
    <property type="project" value="UniProtKB-KW"/>
</dbReference>
<evidence type="ECO:0000256" key="2">
    <source>
        <dbReference type="SAM" id="MobiDB-lite"/>
    </source>
</evidence>
<reference evidence="4" key="1">
    <citation type="submission" date="2022-09" db="EMBL/GenBank/DDBJ databases">
        <title>Haloadaptaus new haloarchaeum isolated from saline soil.</title>
        <authorList>
            <person name="Duran-Viseras A."/>
            <person name="Sanchez-Porro C."/>
            <person name="Ventosa A."/>
        </authorList>
    </citation>
    <scope>NUCLEOTIDE SEQUENCE</scope>
    <source>
        <strain evidence="4">F3-133</strain>
    </source>
</reference>
<evidence type="ECO:0000313" key="5">
    <source>
        <dbReference type="Proteomes" id="UP001149411"/>
    </source>
</evidence>
<dbReference type="InterPro" id="IPR007527">
    <property type="entry name" value="Znf_SWIM"/>
</dbReference>
<keyword evidence="1" id="KW-0862">Zinc</keyword>
<organism evidence="4 5">
    <name type="scientific">Halorutilus salinus</name>
    <dbReference type="NCBI Taxonomy" id="2487751"/>
    <lineage>
        <taxon>Archaea</taxon>
        <taxon>Methanobacteriati</taxon>
        <taxon>Methanobacteriota</taxon>
        <taxon>Stenosarchaea group</taxon>
        <taxon>Halobacteria</taxon>
        <taxon>Halorutilales</taxon>
        <taxon>Halorutilaceae</taxon>
        <taxon>Halorutilus</taxon>
    </lineage>
</organism>
<keyword evidence="1" id="KW-0479">Metal-binding</keyword>
<proteinExistence type="predicted"/>
<comment type="caution">
    <text evidence="4">The sequence shown here is derived from an EMBL/GenBank/DDBJ whole genome shotgun (WGS) entry which is preliminary data.</text>
</comment>
<dbReference type="AlphaFoldDB" id="A0A9Q4C4V9"/>